<dbReference type="AlphaFoldDB" id="A0A6H3NR38"/>
<dbReference type="Gene3D" id="3.40.50.300">
    <property type="entry name" value="P-loop containing nucleotide triphosphate hydrolases"/>
    <property type="match status" value="2"/>
</dbReference>
<dbReference type="GO" id="GO:0005524">
    <property type="term" value="F:ATP binding"/>
    <property type="evidence" value="ECO:0007669"/>
    <property type="project" value="InterPro"/>
</dbReference>
<dbReference type="InterPro" id="IPR027417">
    <property type="entry name" value="P-loop_NTPase"/>
</dbReference>
<proteinExistence type="predicted"/>
<name>A0A6H3NR38_9LEPT</name>
<keyword evidence="4" id="KW-1185">Reference proteome</keyword>
<dbReference type="Proteomes" id="UP000297649">
    <property type="component" value="Unassembled WGS sequence"/>
</dbReference>
<dbReference type="GO" id="GO:0005829">
    <property type="term" value="C:cytosol"/>
    <property type="evidence" value="ECO:0007669"/>
    <property type="project" value="TreeGrafter"/>
</dbReference>
<feature type="domain" description="UvrD-like helicase C-terminal" evidence="2">
    <location>
        <begin position="509"/>
        <end position="557"/>
    </location>
</feature>
<dbReference type="PANTHER" id="PTHR11070:SF45">
    <property type="entry name" value="DNA 3'-5' HELICASE"/>
    <property type="match status" value="1"/>
</dbReference>
<dbReference type="GO" id="GO:0000725">
    <property type="term" value="P:recombinational repair"/>
    <property type="evidence" value="ECO:0007669"/>
    <property type="project" value="TreeGrafter"/>
</dbReference>
<protein>
    <submittedName>
        <fullName evidence="3">DUF2075 domain-containing protein</fullName>
    </submittedName>
</protein>
<comment type="caution">
    <text evidence="3">The sequence shown here is derived from an EMBL/GenBank/DDBJ whole genome shotgun (WGS) entry which is preliminary data.</text>
</comment>
<reference evidence="3" key="1">
    <citation type="journal article" date="2019" name="PLoS Negl. Trop. Dis.">
        <title>Revisiting the worldwide diversity of Leptospira species in the environment.</title>
        <authorList>
            <person name="Vincent A.T."/>
            <person name="Schiettekatte O."/>
            <person name="Bourhy P."/>
            <person name="Veyrier F.J."/>
            <person name="Picardeau M."/>
        </authorList>
    </citation>
    <scope>NUCLEOTIDE SEQUENCE [LARGE SCALE GENOMIC DNA]</scope>
    <source>
        <strain evidence="3">201601109</strain>
    </source>
</reference>
<evidence type="ECO:0000313" key="4">
    <source>
        <dbReference type="Proteomes" id="UP000297649"/>
    </source>
</evidence>
<dbReference type="EMBL" id="RQHU01000022">
    <property type="protein sequence ID" value="TGN11617.1"/>
    <property type="molecule type" value="Genomic_DNA"/>
</dbReference>
<evidence type="ECO:0000313" key="3">
    <source>
        <dbReference type="EMBL" id="TGN11617.1"/>
    </source>
</evidence>
<dbReference type="Pfam" id="PF13245">
    <property type="entry name" value="AAA_19"/>
    <property type="match status" value="1"/>
</dbReference>
<evidence type="ECO:0000259" key="2">
    <source>
        <dbReference type="Pfam" id="PF13538"/>
    </source>
</evidence>
<dbReference type="Pfam" id="PF13538">
    <property type="entry name" value="UvrD_C_2"/>
    <property type="match status" value="1"/>
</dbReference>
<dbReference type="GO" id="GO:0043138">
    <property type="term" value="F:3'-5' DNA helicase activity"/>
    <property type="evidence" value="ECO:0007669"/>
    <property type="project" value="TreeGrafter"/>
</dbReference>
<dbReference type="SUPFAM" id="SSF52540">
    <property type="entry name" value="P-loop containing nucleoside triphosphate hydrolases"/>
    <property type="match status" value="1"/>
</dbReference>
<accession>A0A6H3NR38</accession>
<organism evidence="3 4">
    <name type="scientific">Leptospira bandrabouensis</name>
    <dbReference type="NCBI Taxonomy" id="2484903"/>
    <lineage>
        <taxon>Bacteria</taxon>
        <taxon>Pseudomonadati</taxon>
        <taxon>Spirochaetota</taxon>
        <taxon>Spirochaetia</taxon>
        <taxon>Leptospirales</taxon>
        <taxon>Leptospiraceae</taxon>
        <taxon>Leptospira</taxon>
    </lineage>
</organism>
<dbReference type="InterPro" id="IPR000212">
    <property type="entry name" value="DNA_helicase_UvrD/REP"/>
</dbReference>
<feature type="domain" description="NERD" evidence="1">
    <location>
        <begin position="19"/>
        <end position="139"/>
    </location>
</feature>
<sequence length="568" mass="64865">MPEFYPEKFPEEKKNDPRYQAEYKVYDSLTKTLTGDWHVFYNVNWVGKRRSDGTIDDGEIDFVLAHPDKGVLVVEVKGGGIEYNAKLSRWSSVDRNGVKHDIKDPFEQAKANKYFIITKLKEANFLKDKKILIGTCVIFPSISSIPNYLGASFPSQAVILNEDLNSIDSKILNILEYWKADSSIVAKPERDVIQRLVSVFGKSFSLKPTLGSYISEVNDKIIQLTEEQYRLLDNLDRTAKVAISGGAGTGKTMLAVEKAIRLANEGIQTLFVCYNSNLADYVQDSVGKVPNLTIKTFHSLCQFFDKMASMENPGVKLDYNKKDQNFFDNILPDRLMSSLDKVPLRFNAIIVDEGQDFQKHWWIPLEELLANKENGIFYIFYDERQRLYDTEQHFPFAGKMLPFILNTNLRNTKSIFEYAKKYEKIPSIPHAFAMDGEPVEFIDCKDKSFLRNELARRLQKFIINEKVTKGKIAILSVNGIQQSSDLGETDAIAAFSMTNNLTEWGSKIFYDTVRKFKGLEADVIFLIDVDSNKRNDPYQNELLYVAITRAKAKLIVMGENVSRISMQT</sequence>
<dbReference type="InterPro" id="IPR027785">
    <property type="entry name" value="UvrD-like_helicase_C"/>
</dbReference>
<dbReference type="RefSeq" id="WP_135781525.1">
    <property type="nucleotide sequence ID" value="NZ_RQHU01000022.1"/>
</dbReference>
<gene>
    <name evidence="3" type="ORF">EHR08_17140</name>
</gene>
<evidence type="ECO:0000259" key="1">
    <source>
        <dbReference type="Pfam" id="PF08378"/>
    </source>
</evidence>
<dbReference type="InterPro" id="IPR011528">
    <property type="entry name" value="NERD"/>
</dbReference>
<dbReference type="Pfam" id="PF08378">
    <property type="entry name" value="NERD"/>
    <property type="match status" value="1"/>
</dbReference>
<dbReference type="GO" id="GO:0003677">
    <property type="term" value="F:DNA binding"/>
    <property type="evidence" value="ECO:0007669"/>
    <property type="project" value="InterPro"/>
</dbReference>
<dbReference type="PANTHER" id="PTHR11070">
    <property type="entry name" value="UVRD / RECB / PCRA DNA HELICASE FAMILY MEMBER"/>
    <property type="match status" value="1"/>
</dbReference>